<dbReference type="Proteomes" id="UP000051326">
    <property type="component" value="Unassembled WGS sequence"/>
</dbReference>
<feature type="domain" description="SPW repeat-containing integral membrane" evidence="2">
    <location>
        <begin position="6"/>
        <end position="105"/>
    </location>
</feature>
<feature type="transmembrane region" description="Helical" evidence="1">
    <location>
        <begin position="68"/>
        <end position="86"/>
    </location>
</feature>
<dbReference type="RefSeq" id="WP_058288123.1">
    <property type="nucleotide sequence ID" value="NZ_CYSR01000040.1"/>
</dbReference>
<reference evidence="3 4" key="1">
    <citation type="submission" date="2015-09" db="EMBL/GenBank/DDBJ databases">
        <authorList>
            <consortium name="Swine Surveillance"/>
        </authorList>
    </citation>
    <scope>NUCLEOTIDE SEQUENCE [LARGE SCALE GENOMIC DNA]</scope>
    <source>
        <strain evidence="3 4">CECT 8399</strain>
    </source>
</reference>
<dbReference type="Pfam" id="PF03779">
    <property type="entry name" value="SPW"/>
    <property type="match status" value="1"/>
</dbReference>
<evidence type="ECO:0000256" key="1">
    <source>
        <dbReference type="SAM" id="Phobius"/>
    </source>
</evidence>
<keyword evidence="1" id="KW-0472">Membrane</keyword>
<name>A0A0P1HF20_9RHOB</name>
<keyword evidence="1" id="KW-1133">Transmembrane helix</keyword>
<evidence type="ECO:0000313" key="4">
    <source>
        <dbReference type="Proteomes" id="UP000051326"/>
    </source>
</evidence>
<dbReference type="InterPro" id="IPR005530">
    <property type="entry name" value="SPW"/>
</dbReference>
<sequence>MNRAHWQDCVSFTAGLWLLLAPLAFRIDWPVGLDLTHIAMNSLASGLAAAALAMLEMFVFLRWLELAITLLGLWVIWAPWMLGFYLVPAALAQSLVCGSVLALMGGLSLLQPSWDDMP</sequence>
<protein>
    <submittedName>
        <fullName evidence="3">SPW repeat</fullName>
    </submittedName>
</protein>
<proteinExistence type="predicted"/>
<feature type="transmembrane region" description="Helical" evidence="1">
    <location>
        <begin position="92"/>
        <end position="110"/>
    </location>
</feature>
<dbReference type="EMBL" id="CYSR01000040">
    <property type="protein sequence ID" value="CUI02179.1"/>
    <property type="molecule type" value="Genomic_DNA"/>
</dbReference>
<dbReference type="AlphaFoldDB" id="A0A0P1HF20"/>
<feature type="transmembrane region" description="Helical" evidence="1">
    <location>
        <begin position="42"/>
        <end position="61"/>
    </location>
</feature>
<dbReference type="STRING" id="1396826.PHA8399_04343"/>
<evidence type="ECO:0000313" key="3">
    <source>
        <dbReference type="EMBL" id="CUI02179.1"/>
    </source>
</evidence>
<keyword evidence="1" id="KW-0812">Transmembrane</keyword>
<evidence type="ECO:0000259" key="2">
    <source>
        <dbReference type="Pfam" id="PF03779"/>
    </source>
</evidence>
<organism evidence="3 4">
    <name type="scientific">Leisingera aquaemixtae</name>
    <dbReference type="NCBI Taxonomy" id="1396826"/>
    <lineage>
        <taxon>Bacteria</taxon>
        <taxon>Pseudomonadati</taxon>
        <taxon>Pseudomonadota</taxon>
        <taxon>Alphaproteobacteria</taxon>
        <taxon>Rhodobacterales</taxon>
        <taxon>Roseobacteraceae</taxon>
        <taxon>Leisingera</taxon>
    </lineage>
</organism>
<accession>A0A0P1HF20</accession>
<gene>
    <name evidence="3" type="ORF">PHA8399_04343</name>
</gene>